<dbReference type="SUPFAM" id="SSF54529">
    <property type="entry name" value="Mitochondrial glycoprotein MAM33-like"/>
    <property type="match status" value="1"/>
</dbReference>
<dbReference type="GO" id="GO:0042256">
    <property type="term" value="P:cytosolic ribosome assembly"/>
    <property type="evidence" value="ECO:0007669"/>
    <property type="project" value="TreeGrafter"/>
</dbReference>
<dbReference type="InterPro" id="IPR036561">
    <property type="entry name" value="MAM33_sf"/>
</dbReference>
<dbReference type="Proteomes" id="UP001283361">
    <property type="component" value="Unassembled WGS sequence"/>
</dbReference>
<dbReference type="PANTHER" id="PTHR10826:SF1">
    <property type="entry name" value="COMPLEMENT COMPONENT 1 Q SUBCOMPONENT-BINDING PROTEIN, MITOCHONDRIAL"/>
    <property type="match status" value="1"/>
</dbReference>
<sequence>MAKALRFALSTTSKYIASSGKSSSKVFQNHCNAVFNSHVKRAPYSMLSASKLPCASCSTVQSAPYSTEVDKEISKFLDKEIQFESSRSSQSLPNVPGFEVVADGGDLTFTKATGAEKVVVRLSVNGAVDSIMSENDQEKNDEPPQMVCKPPFEVELSKGDGKILALQCSFPSQDQMFEDAQSQDAEQIDDQFEIQEVAIHGGEWKDTTFSVSAATMDAELFDLLMDMLDERGINDEFIGHLVDYCTAYENKQYVGFLNSLKSFADK</sequence>
<dbReference type="AlphaFoldDB" id="A0AAE1D0G5"/>
<accession>A0AAE1D0G5</accession>
<keyword evidence="3" id="KW-1185">Reference proteome</keyword>
<evidence type="ECO:0000313" key="2">
    <source>
        <dbReference type="EMBL" id="KAK3747870.1"/>
    </source>
</evidence>
<evidence type="ECO:0000256" key="1">
    <source>
        <dbReference type="ARBA" id="ARBA00005457"/>
    </source>
</evidence>
<comment type="caution">
    <text evidence="2">The sequence shown here is derived from an EMBL/GenBank/DDBJ whole genome shotgun (WGS) entry which is preliminary data.</text>
</comment>
<organism evidence="2 3">
    <name type="scientific">Elysia crispata</name>
    <name type="common">lettuce slug</name>
    <dbReference type="NCBI Taxonomy" id="231223"/>
    <lineage>
        <taxon>Eukaryota</taxon>
        <taxon>Metazoa</taxon>
        <taxon>Spiralia</taxon>
        <taxon>Lophotrochozoa</taxon>
        <taxon>Mollusca</taxon>
        <taxon>Gastropoda</taxon>
        <taxon>Heterobranchia</taxon>
        <taxon>Euthyneura</taxon>
        <taxon>Panpulmonata</taxon>
        <taxon>Sacoglossa</taxon>
        <taxon>Placobranchoidea</taxon>
        <taxon>Plakobranchidae</taxon>
        <taxon>Elysia</taxon>
    </lineage>
</organism>
<dbReference type="Gene3D" id="3.10.280.10">
    <property type="entry name" value="Mitochondrial glycoprotein"/>
    <property type="match status" value="1"/>
</dbReference>
<gene>
    <name evidence="2" type="ORF">RRG08_007728</name>
</gene>
<dbReference type="InterPro" id="IPR003428">
    <property type="entry name" value="MAM33"/>
</dbReference>
<dbReference type="Pfam" id="PF02330">
    <property type="entry name" value="MAM33"/>
    <property type="match status" value="1"/>
</dbReference>
<dbReference type="PANTHER" id="PTHR10826">
    <property type="entry name" value="COMPLEMENT COMPONENT 1"/>
    <property type="match status" value="1"/>
</dbReference>
<evidence type="ECO:0000313" key="3">
    <source>
        <dbReference type="Proteomes" id="UP001283361"/>
    </source>
</evidence>
<dbReference type="EMBL" id="JAWDGP010006071">
    <property type="protein sequence ID" value="KAK3747870.1"/>
    <property type="molecule type" value="Genomic_DNA"/>
</dbReference>
<dbReference type="GO" id="GO:0005759">
    <property type="term" value="C:mitochondrial matrix"/>
    <property type="evidence" value="ECO:0007669"/>
    <property type="project" value="InterPro"/>
</dbReference>
<evidence type="ECO:0008006" key="4">
    <source>
        <dbReference type="Google" id="ProtNLM"/>
    </source>
</evidence>
<protein>
    <recommendedName>
        <fullName evidence="4">Complement component 1 Q subcomponent-binding protein, mitochondrial</fullName>
    </recommendedName>
</protein>
<reference evidence="2" key="1">
    <citation type="journal article" date="2023" name="G3 (Bethesda)">
        <title>A reference genome for the long-term kleptoplast-retaining sea slug Elysia crispata morphotype clarki.</title>
        <authorList>
            <person name="Eastman K.E."/>
            <person name="Pendleton A.L."/>
            <person name="Shaikh M.A."/>
            <person name="Suttiyut T."/>
            <person name="Ogas R."/>
            <person name="Tomko P."/>
            <person name="Gavelis G."/>
            <person name="Widhalm J.R."/>
            <person name="Wisecaver J.H."/>
        </authorList>
    </citation>
    <scope>NUCLEOTIDE SEQUENCE</scope>
    <source>
        <strain evidence="2">ECLA1</strain>
    </source>
</reference>
<proteinExistence type="inferred from homology"/>
<name>A0AAE1D0G5_9GAST</name>
<comment type="similarity">
    <text evidence="1">Belongs to the MAM33 family.</text>
</comment>